<name>A0A5R8ZHX3_9PSED</name>
<evidence type="ECO:0000256" key="2">
    <source>
        <dbReference type="ARBA" id="ARBA00023025"/>
    </source>
</evidence>
<protein>
    <submittedName>
        <fullName evidence="3">Bacteriocin immunity protein</fullName>
    </submittedName>
</protein>
<comment type="caution">
    <text evidence="3">The sequence shown here is derived from an EMBL/GenBank/DDBJ whole genome shotgun (WGS) entry which is preliminary data.</text>
</comment>
<sequence length="84" mass="9801">MMKKTISDFTEAEFLKYVAEIYEGDYPTEQAHNDEIFEFERISEHPRKSDLLFYPNPGEDSPEAVVAEIKAWRLANNKPGFKTE</sequence>
<dbReference type="EMBL" id="VAUO01000001">
    <property type="protein sequence ID" value="TLP64717.1"/>
    <property type="molecule type" value="Genomic_DNA"/>
</dbReference>
<keyword evidence="2" id="KW-0079">Bacteriocin immunity</keyword>
<comment type="similarity">
    <text evidence="1">Belongs to the colicins ColE2/ColE8/ColE9 and pyocins S1/S2 family.</text>
</comment>
<reference evidence="3 4" key="1">
    <citation type="submission" date="2019-05" db="EMBL/GenBank/DDBJ databases">
        <title>Pseudomonas sp. SC006 isolated from lettuce that can produce HBGAs.</title>
        <authorList>
            <person name="Wang D."/>
            <person name="Liao N."/>
            <person name="Liu D."/>
            <person name="Zhang Z."/>
            <person name="Zou S."/>
        </authorList>
    </citation>
    <scope>NUCLEOTIDE SEQUENCE [LARGE SCALE GENOMIC DNA]</scope>
    <source>
        <strain evidence="3 4">SC006</strain>
    </source>
</reference>
<organism evidence="3 4">
    <name type="scientific">Pseudomonas mosselii</name>
    <dbReference type="NCBI Taxonomy" id="78327"/>
    <lineage>
        <taxon>Bacteria</taxon>
        <taxon>Pseudomonadati</taxon>
        <taxon>Pseudomonadota</taxon>
        <taxon>Gammaproteobacteria</taxon>
        <taxon>Pseudomonadales</taxon>
        <taxon>Pseudomonadaceae</taxon>
        <taxon>Pseudomonas</taxon>
    </lineage>
</organism>
<dbReference type="Gene3D" id="1.10.1200.20">
    <property type="entry name" value="Colicin E immunity protein"/>
    <property type="match status" value="1"/>
</dbReference>
<proteinExistence type="inferred from homology"/>
<dbReference type="CDD" id="cd16363">
    <property type="entry name" value="Col_Im_like"/>
    <property type="match status" value="1"/>
</dbReference>
<dbReference type="GO" id="GO:0030153">
    <property type="term" value="P:bacteriocin immunity"/>
    <property type="evidence" value="ECO:0007669"/>
    <property type="project" value="UniProtKB-KW"/>
</dbReference>
<evidence type="ECO:0000313" key="4">
    <source>
        <dbReference type="Proteomes" id="UP000309819"/>
    </source>
</evidence>
<evidence type="ECO:0000256" key="1">
    <source>
        <dbReference type="ARBA" id="ARBA00009346"/>
    </source>
</evidence>
<dbReference type="PRINTS" id="PR01299">
    <property type="entry name" value="PYOCIN"/>
</dbReference>
<dbReference type="SUPFAM" id="SSF47345">
    <property type="entry name" value="Colicin E immunity proteins"/>
    <property type="match status" value="1"/>
</dbReference>
<dbReference type="OrthoDB" id="6810874at2"/>
<accession>A0A5R8ZHX3</accession>
<dbReference type="Pfam" id="PF01320">
    <property type="entry name" value="Colicin_Pyocin"/>
    <property type="match status" value="1"/>
</dbReference>
<evidence type="ECO:0000313" key="3">
    <source>
        <dbReference type="EMBL" id="TLP64717.1"/>
    </source>
</evidence>
<gene>
    <name evidence="3" type="ORF">FEM01_00640</name>
</gene>
<keyword evidence="4" id="KW-1185">Reference proteome</keyword>
<dbReference type="InterPro" id="IPR035900">
    <property type="entry name" value="Colicin_E_sf"/>
</dbReference>
<dbReference type="AlphaFoldDB" id="A0A5R8ZHX3"/>
<dbReference type="Proteomes" id="UP000309819">
    <property type="component" value="Unassembled WGS sequence"/>
</dbReference>
<dbReference type="GO" id="GO:0015643">
    <property type="term" value="F:toxic substance binding"/>
    <property type="evidence" value="ECO:0007669"/>
    <property type="project" value="InterPro"/>
</dbReference>
<dbReference type="InterPro" id="IPR000290">
    <property type="entry name" value="Colicin_pyocin"/>
</dbReference>